<evidence type="ECO:0000313" key="3">
    <source>
        <dbReference type="Proteomes" id="UP000030129"/>
    </source>
</evidence>
<gene>
    <name evidence="2" type="ORF">Q763_11515</name>
</gene>
<feature type="domain" description="Phage tail collar" evidence="1">
    <location>
        <begin position="8"/>
        <end position="63"/>
    </location>
</feature>
<dbReference type="AlphaFoldDB" id="A0A0A2LVV9"/>
<evidence type="ECO:0000259" key="1">
    <source>
        <dbReference type="Pfam" id="PF07484"/>
    </source>
</evidence>
<dbReference type="STRING" id="1406840.Q763_11515"/>
<dbReference type="SUPFAM" id="SSF88874">
    <property type="entry name" value="Receptor-binding domain of short tail fibre protein gp12"/>
    <property type="match status" value="1"/>
</dbReference>
<dbReference type="Pfam" id="PF07484">
    <property type="entry name" value="Collar"/>
    <property type="match status" value="1"/>
</dbReference>
<dbReference type="InterPro" id="IPR011083">
    <property type="entry name" value="Phage_tail_collar_dom"/>
</dbReference>
<keyword evidence="3" id="KW-1185">Reference proteome</keyword>
<dbReference type="Gene3D" id="3.90.1340.10">
    <property type="entry name" value="Phage tail collar domain"/>
    <property type="match status" value="1"/>
</dbReference>
<name>A0A0A2LVV9_9FLAO</name>
<dbReference type="eggNOG" id="COG4675">
    <property type="taxonomic scope" value="Bacteria"/>
</dbReference>
<comment type="caution">
    <text evidence="2">The sequence shown here is derived from an EMBL/GenBank/DDBJ whole genome shotgun (WGS) entry which is preliminary data.</text>
</comment>
<proteinExistence type="predicted"/>
<dbReference type="InterPro" id="IPR037053">
    <property type="entry name" value="Phage_tail_collar_dom_sf"/>
</dbReference>
<protein>
    <recommendedName>
        <fullName evidence="1">Phage tail collar domain-containing protein</fullName>
    </recommendedName>
</protein>
<accession>A0A0A2LVV9</accession>
<dbReference type="Proteomes" id="UP000030129">
    <property type="component" value="Unassembled WGS sequence"/>
</dbReference>
<dbReference type="EMBL" id="JRLV01000011">
    <property type="protein sequence ID" value="KGO80275.1"/>
    <property type="molecule type" value="Genomic_DNA"/>
</dbReference>
<organism evidence="2 3">
    <name type="scientific">Flavobacterium beibuense F44-8</name>
    <dbReference type="NCBI Taxonomy" id="1406840"/>
    <lineage>
        <taxon>Bacteria</taxon>
        <taxon>Pseudomonadati</taxon>
        <taxon>Bacteroidota</taxon>
        <taxon>Flavobacteriia</taxon>
        <taxon>Flavobacteriales</taxon>
        <taxon>Flavobacteriaceae</taxon>
        <taxon>Flavobacterium</taxon>
    </lineage>
</organism>
<sequence length="181" mass="18761">MMEGTMAEIRLFAPNFAPKNWSYCAGQTLAISSNTALFSLIGTIYGGDGRTTFKLPDFRSRVPVGAGPSNTGITAYTMGQVSGTATVTASVANLPAHIHSGILNYALPAYSDEGDTATPTGAGLAAASGLFSTNPPNASLYPPSAHITIEDNGGGASFSIMQPYLSINYIICVQGIYPSRN</sequence>
<evidence type="ECO:0000313" key="2">
    <source>
        <dbReference type="EMBL" id="KGO80275.1"/>
    </source>
</evidence>
<reference evidence="2 3" key="1">
    <citation type="submission" date="2013-09" db="EMBL/GenBank/DDBJ databases">
        <authorList>
            <person name="Zeng Z."/>
            <person name="Chen C."/>
        </authorList>
    </citation>
    <scope>NUCLEOTIDE SEQUENCE [LARGE SCALE GENOMIC DNA]</scope>
    <source>
        <strain evidence="2 3">F44-8</strain>
    </source>
</reference>